<gene>
    <name evidence="2" type="ORF">C7H08_08705</name>
</gene>
<proteinExistence type="predicted"/>
<dbReference type="InterPro" id="IPR001633">
    <property type="entry name" value="EAL_dom"/>
</dbReference>
<dbReference type="SUPFAM" id="SSF141868">
    <property type="entry name" value="EAL domain-like"/>
    <property type="match status" value="1"/>
</dbReference>
<sequence>MAYLHTLPVQVLKIDRQFVQRLGPNGRDSRIVPAILTIAEALDLDVVAEGIETEAQRARLQELSCHRGQGYLMARPVPLAQLVLA</sequence>
<dbReference type="CDD" id="cd01948">
    <property type="entry name" value="EAL"/>
    <property type="match status" value="1"/>
</dbReference>
<feature type="domain" description="EAL" evidence="1">
    <location>
        <begin position="1"/>
        <end position="85"/>
    </location>
</feature>
<dbReference type="AlphaFoldDB" id="A0A2T1KF30"/>
<dbReference type="InterPro" id="IPR050706">
    <property type="entry name" value="Cyclic-di-GMP_PDE-like"/>
</dbReference>
<evidence type="ECO:0000313" key="2">
    <source>
        <dbReference type="EMBL" id="PSF08734.1"/>
    </source>
</evidence>
<comment type="caution">
    <text evidence="2">The sequence shown here is derived from an EMBL/GenBank/DDBJ whole genome shotgun (WGS) entry which is preliminary data.</text>
</comment>
<accession>A0A2T1KF30</accession>
<dbReference type="Proteomes" id="UP000238385">
    <property type="component" value="Unassembled WGS sequence"/>
</dbReference>
<reference evidence="2 3" key="1">
    <citation type="submission" date="2018-03" db="EMBL/GenBank/DDBJ databases">
        <title>Marinobacter brunus sp. nov., a marine bacterium of Gamma-proteobacteria isolated from the surface seawater of the South China Sea.</title>
        <authorList>
            <person name="Cheng H."/>
            <person name="Wu Y.-H."/>
            <person name="Xamxidin M."/>
            <person name="Xu X.-W."/>
        </authorList>
    </citation>
    <scope>NUCLEOTIDE SEQUENCE [LARGE SCALE GENOMIC DNA]</scope>
    <source>
        <strain evidence="2 3">JCM 30472</strain>
    </source>
</reference>
<evidence type="ECO:0000259" key="1">
    <source>
        <dbReference type="PROSITE" id="PS50883"/>
    </source>
</evidence>
<dbReference type="Pfam" id="PF00563">
    <property type="entry name" value="EAL"/>
    <property type="match status" value="1"/>
</dbReference>
<dbReference type="Gene3D" id="3.20.20.450">
    <property type="entry name" value="EAL domain"/>
    <property type="match status" value="1"/>
</dbReference>
<organism evidence="2 3">
    <name type="scientific">Marinobacter halophilus</name>
    <dbReference type="NCBI Taxonomy" id="1323740"/>
    <lineage>
        <taxon>Bacteria</taxon>
        <taxon>Pseudomonadati</taxon>
        <taxon>Pseudomonadota</taxon>
        <taxon>Gammaproteobacteria</taxon>
        <taxon>Pseudomonadales</taxon>
        <taxon>Marinobacteraceae</taxon>
        <taxon>Marinobacter</taxon>
    </lineage>
</organism>
<dbReference type="PANTHER" id="PTHR33121:SF70">
    <property type="entry name" value="SIGNALING PROTEIN YKOW"/>
    <property type="match status" value="1"/>
</dbReference>
<protein>
    <recommendedName>
        <fullName evidence="1">EAL domain-containing protein</fullName>
    </recommendedName>
</protein>
<dbReference type="PANTHER" id="PTHR33121">
    <property type="entry name" value="CYCLIC DI-GMP PHOSPHODIESTERASE PDEF"/>
    <property type="match status" value="1"/>
</dbReference>
<evidence type="ECO:0000313" key="3">
    <source>
        <dbReference type="Proteomes" id="UP000238385"/>
    </source>
</evidence>
<dbReference type="InterPro" id="IPR035919">
    <property type="entry name" value="EAL_sf"/>
</dbReference>
<dbReference type="RefSeq" id="WP_106671334.1">
    <property type="nucleotide sequence ID" value="NZ_BMFE01000001.1"/>
</dbReference>
<keyword evidence="3" id="KW-1185">Reference proteome</keyword>
<dbReference type="OrthoDB" id="9812358at2"/>
<dbReference type="PROSITE" id="PS50883">
    <property type="entry name" value="EAL"/>
    <property type="match status" value="1"/>
</dbReference>
<dbReference type="GO" id="GO:0071111">
    <property type="term" value="F:cyclic-guanylate-specific phosphodiesterase activity"/>
    <property type="evidence" value="ECO:0007669"/>
    <property type="project" value="InterPro"/>
</dbReference>
<name>A0A2T1KF30_9GAMM</name>
<dbReference type="EMBL" id="PXNN01000011">
    <property type="protein sequence ID" value="PSF08734.1"/>
    <property type="molecule type" value="Genomic_DNA"/>
</dbReference>